<comment type="subcellular location">
    <subcellularLocation>
        <location evidence="1">Chromosome</location>
    </subcellularLocation>
    <subcellularLocation>
        <location evidence="2">Nucleus</location>
        <location evidence="2">Nucleolus</location>
    </subcellularLocation>
</comment>
<dbReference type="SUPFAM" id="SSF46689">
    <property type="entry name" value="Homeodomain-like"/>
    <property type="match status" value="1"/>
</dbReference>
<dbReference type="AlphaFoldDB" id="A0AAN9FA64"/>
<keyword evidence="4" id="KW-0805">Transcription regulation</keyword>
<dbReference type="InterPro" id="IPR017930">
    <property type="entry name" value="Myb_dom"/>
</dbReference>
<dbReference type="InterPro" id="IPR009057">
    <property type="entry name" value="Homeodomain-like_sf"/>
</dbReference>
<evidence type="ECO:0000256" key="3">
    <source>
        <dbReference type="ARBA" id="ARBA00022454"/>
    </source>
</evidence>
<dbReference type="CDD" id="cd11660">
    <property type="entry name" value="SANT_TRF"/>
    <property type="match status" value="1"/>
</dbReference>
<dbReference type="PANTHER" id="PTHR46267:SF11">
    <property type="entry name" value="TELOMERE REPEAT-BINDING FACTOR 2"/>
    <property type="match status" value="1"/>
</dbReference>
<evidence type="ECO:0000313" key="14">
    <source>
        <dbReference type="Proteomes" id="UP001372338"/>
    </source>
</evidence>
<name>A0AAN9FA64_CROPI</name>
<dbReference type="GO" id="GO:0003691">
    <property type="term" value="F:double-stranded telomeric DNA binding"/>
    <property type="evidence" value="ECO:0007669"/>
    <property type="project" value="InterPro"/>
</dbReference>
<dbReference type="GO" id="GO:0005694">
    <property type="term" value="C:chromosome"/>
    <property type="evidence" value="ECO:0007669"/>
    <property type="project" value="UniProtKB-SubCell"/>
</dbReference>
<feature type="domain" description="Myb-like" evidence="11">
    <location>
        <begin position="1"/>
        <end position="57"/>
    </location>
</feature>
<evidence type="ECO:0000256" key="4">
    <source>
        <dbReference type="ARBA" id="ARBA00023015"/>
    </source>
</evidence>
<dbReference type="InterPro" id="IPR001005">
    <property type="entry name" value="SANT/Myb"/>
</dbReference>
<keyword evidence="3" id="KW-0158">Chromosome</keyword>
<dbReference type="Gene3D" id="1.10.246.220">
    <property type="match status" value="1"/>
</dbReference>
<dbReference type="EMBL" id="JAYWIO010000004">
    <property type="protein sequence ID" value="KAK7268008.1"/>
    <property type="molecule type" value="Genomic_DNA"/>
</dbReference>
<dbReference type="SMART" id="SM00717">
    <property type="entry name" value="SANT"/>
    <property type="match status" value="1"/>
</dbReference>
<keyword evidence="8" id="KW-0539">Nucleus</keyword>
<evidence type="ECO:0000256" key="2">
    <source>
        <dbReference type="ARBA" id="ARBA00004604"/>
    </source>
</evidence>
<organism evidence="13 14">
    <name type="scientific">Crotalaria pallida</name>
    <name type="common">Smooth rattlebox</name>
    <name type="synonym">Crotalaria striata</name>
    <dbReference type="NCBI Taxonomy" id="3830"/>
    <lineage>
        <taxon>Eukaryota</taxon>
        <taxon>Viridiplantae</taxon>
        <taxon>Streptophyta</taxon>
        <taxon>Embryophyta</taxon>
        <taxon>Tracheophyta</taxon>
        <taxon>Spermatophyta</taxon>
        <taxon>Magnoliopsida</taxon>
        <taxon>eudicotyledons</taxon>
        <taxon>Gunneridae</taxon>
        <taxon>Pentapetalae</taxon>
        <taxon>rosids</taxon>
        <taxon>fabids</taxon>
        <taxon>Fabales</taxon>
        <taxon>Fabaceae</taxon>
        <taxon>Papilionoideae</taxon>
        <taxon>50 kb inversion clade</taxon>
        <taxon>genistoids sensu lato</taxon>
        <taxon>core genistoids</taxon>
        <taxon>Crotalarieae</taxon>
        <taxon>Crotalaria</taxon>
    </lineage>
</organism>
<protein>
    <recommendedName>
        <fullName evidence="9">MYB transcription factor</fullName>
    </recommendedName>
</protein>
<keyword evidence="14" id="KW-1185">Reference proteome</keyword>
<dbReference type="GO" id="GO:0005730">
    <property type="term" value="C:nucleolus"/>
    <property type="evidence" value="ECO:0007669"/>
    <property type="project" value="UniProtKB-SubCell"/>
</dbReference>
<dbReference type="PROSITE" id="PS51294">
    <property type="entry name" value="HTH_MYB"/>
    <property type="match status" value="1"/>
</dbReference>
<sequence length="207" mass="23475">MGAHKQKWTSEEEAALKAGVVKHGAGKWRTILVDPEFEDTLRLRSNVDLKDKWRNINVSEVYGSRQKAKKAPNSKRLMALKVDKNHLAVTTVQHEEDELDAKPLAISCGTLQSSNSKGQISRTHLAYDQCYTELNITYKVETFVGRLWEGRCSGDMNSMFSLNIVYAKLGKLEAEIQDLKMKNAELEMRNFELEATNTRIQTDIDGL</sequence>
<reference evidence="13 14" key="1">
    <citation type="submission" date="2024-01" db="EMBL/GenBank/DDBJ databases">
        <title>The genomes of 5 underutilized Papilionoideae crops provide insights into root nodulation and disease resistanc.</title>
        <authorList>
            <person name="Yuan L."/>
        </authorList>
    </citation>
    <scope>NUCLEOTIDE SEQUENCE [LARGE SCALE GENOMIC DNA]</scope>
    <source>
        <strain evidence="13">ZHUSHIDOU_FW_LH</strain>
        <tissue evidence="13">Leaf</tissue>
    </source>
</reference>
<evidence type="ECO:0000256" key="6">
    <source>
        <dbReference type="ARBA" id="ARBA00023125"/>
    </source>
</evidence>
<feature type="domain" description="HTH myb-type" evidence="12">
    <location>
        <begin position="1"/>
        <end position="61"/>
    </location>
</feature>
<evidence type="ECO:0000256" key="10">
    <source>
        <dbReference type="SAM" id="Coils"/>
    </source>
</evidence>
<gene>
    <name evidence="13" type="ORF">RIF29_20690</name>
</gene>
<keyword evidence="7" id="KW-0804">Transcription</keyword>
<evidence type="ECO:0000259" key="12">
    <source>
        <dbReference type="PROSITE" id="PS51294"/>
    </source>
</evidence>
<dbReference type="Pfam" id="PF00249">
    <property type="entry name" value="Myb_DNA-binding"/>
    <property type="match status" value="1"/>
</dbReference>
<evidence type="ECO:0000256" key="7">
    <source>
        <dbReference type="ARBA" id="ARBA00023163"/>
    </source>
</evidence>
<dbReference type="PROSITE" id="PS50090">
    <property type="entry name" value="MYB_LIKE"/>
    <property type="match status" value="1"/>
</dbReference>
<evidence type="ECO:0000256" key="8">
    <source>
        <dbReference type="ARBA" id="ARBA00023242"/>
    </source>
</evidence>
<evidence type="ECO:0000259" key="11">
    <source>
        <dbReference type="PROSITE" id="PS50090"/>
    </source>
</evidence>
<evidence type="ECO:0000256" key="9">
    <source>
        <dbReference type="ARBA" id="ARBA00032813"/>
    </source>
</evidence>
<dbReference type="FunFam" id="1.10.10.60:FF:000168">
    <property type="entry name" value="Telomere repeat-binding factor 1"/>
    <property type="match status" value="1"/>
</dbReference>
<dbReference type="PANTHER" id="PTHR46267">
    <property type="entry name" value="SINGLE MYB HISTONE 4"/>
    <property type="match status" value="1"/>
</dbReference>
<feature type="coiled-coil region" evidence="10">
    <location>
        <begin position="162"/>
        <end position="201"/>
    </location>
</feature>
<evidence type="ECO:0000313" key="13">
    <source>
        <dbReference type="EMBL" id="KAK7268008.1"/>
    </source>
</evidence>
<evidence type="ECO:0000256" key="1">
    <source>
        <dbReference type="ARBA" id="ARBA00004286"/>
    </source>
</evidence>
<keyword evidence="5 10" id="KW-0175">Coiled coil</keyword>
<accession>A0AAN9FA64</accession>
<keyword evidence="6" id="KW-0238">DNA-binding</keyword>
<evidence type="ECO:0000256" key="5">
    <source>
        <dbReference type="ARBA" id="ARBA00023054"/>
    </source>
</evidence>
<proteinExistence type="predicted"/>
<comment type="caution">
    <text evidence="13">The sequence shown here is derived from an EMBL/GenBank/DDBJ whole genome shotgun (WGS) entry which is preliminary data.</text>
</comment>
<dbReference type="Proteomes" id="UP001372338">
    <property type="component" value="Unassembled WGS sequence"/>
</dbReference>
<dbReference type="InterPro" id="IPR044597">
    <property type="entry name" value="SMH1-6"/>
</dbReference>